<gene>
    <name evidence="1" type="ORF">T05_5783</name>
</gene>
<proteinExistence type="predicted"/>
<organism evidence="1 2">
    <name type="scientific">Trichinella murrelli</name>
    <dbReference type="NCBI Taxonomy" id="144512"/>
    <lineage>
        <taxon>Eukaryota</taxon>
        <taxon>Metazoa</taxon>
        <taxon>Ecdysozoa</taxon>
        <taxon>Nematoda</taxon>
        <taxon>Enoplea</taxon>
        <taxon>Dorylaimia</taxon>
        <taxon>Trichinellida</taxon>
        <taxon>Trichinellidae</taxon>
        <taxon>Trichinella</taxon>
    </lineage>
</organism>
<name>A0A0V0TNP9_9BILA</name>
<evidence type="ECO:0000313" key="2">
    <source>
        <dbReference type="Proteomes" id="UP000055048"/>
    </source>
</evidence>
<evidence type="ECO:0000313" key="1">
    <source>
        <dbReference type="EMBL" id="KRX40603.1"/>
    </source>
</evidence>
<dbReference type="AlphaFoldDB" id="A0A0V0TNP9"/>
<reference evidence="1 2" key="1">
    <citation type="submission" date="2015-01" db="EMBL/GenBank/DDBJ databases">
        <title>Evolution of Trichinella species and genotypes.</title>
        <authorList>
            <person name="Korhonen P.K."/>
            <person name="Edoardo P."/>
            <person name="Giuseppe L.R."/>
            <person name="Gasser R.B."/>
        </authorList>
    </citation>
    <scope>NUCLEOTIDE SEQUENCE [LARGE SCALE GENOMIC DNA]</scope>
    <source>
        <strain evidence="1">ISS417</strain>
    </source>
</reference>
<accession>A0A0V0TNP9</accession>
<protein>
    <submittedName>
        <fullName evidence="1">Uncharacterized protein</fullName>
    </submittedName>
</protein>
<sequence>MAKSFVKALFAKKAFWNFEAFNTTTGFGAVGSDLLAE</sequence>
<dbReference type="Proteomes" id="UP000055048">
    <property type="component" value="Unassembled WGS sequence"/>
</dbReference>
<dbReference type="EMBL" id="JYDJ01000195">
    <property type="protein sequence ID" value="KRX40603.1"/>
    <property type="molecule type" value="Genomic_DNA"/>
</dbReference>
<keyword evidence="2" id="KW-1185">Reference proteome</keyword>
<comment type="caution">
    <text evidence="1">The sequence shown here is derived from an EMBL/GenBank/DDBJ whole genome shotgun (WGS) entry which is preliminary data.</text>
</comment>